<proteinExistence type="predicted"/>
<evidence type="ECO:0000313" key="1">
    <source>
        <dbReference type="EMBL" id="GAG71601.1"/>
    </source>
</evidence>
<organism evidence="1">
    <name type="scientific">marine sediment metagenome</name>
    <dbReference type="NCBI Taxonomy" id="412755"/>
    <lineage>
        <taxon>unclassified sequences</taxon>
        <taxon>metagenomes</taxon>
        <taxon>ecological metagenomes</taxon>
    </lineage>
</organism>
<dbReference type="AlphaFoldDB" id="X1BHS2"/>
<sequence>MNSLALSIFLGLAKTVGDFHPLGFILMDDPSQSLDSQQKARLVKVINELCEIKNIIVSTMDGEFKELLKDNITKAKTVYMFSDWLPDSGPKISEEI</sequence>
<dbReference type="SUPFAM" id="SSF52540">
    <property type="entry name" value="P-loop containing nucleoside triphosphate hydrolases"/>
    <property type="match status" value="1"/>
</dbReference>
<comment type="caution">
    <text evidence="1">The sequence shown here is derived from an EMBL/GenBank/DDBJ whole genome shotgun (WGS) entry which is preliminary data.</text>
</comment>
<reference evidence="1" key="1">
    <citation type="journal article" date="2014" name="Front. Microbiol.">
        <title>High frequency of phylogenetically diverse reductive dehalogenase-homologous genes in deep subseafloor sedimentary metagenomes.</title>
        <authorList>
            <person name="Kawai M."/>
            <person name="Futagami T."/>
            <person name="Toyoda A."/>
            <person name="Takaki Y."/>
            <person name="Nishi S."/>
            <person name="Hori S."/>
            <person name="Arai W."/>
            <person name="Tsubouchi T."/>
            <person name="Morono Y."/>
            <person name="Uchiyama I."/>
            <person name="Ito T."/>
            <person name="Fujiyama A."/>
            <person name="Inagaki F."/>
            <person name="Takami H."/>
        </authorList>
    </citation>
    <scope>NUCLEOTIDE SEQUENCE</scope>
    <source>
        <strain evidence="1">Expedition CK06-06</strain>
    </source>
</reference>
<dbReference type="InterPro" id="IPR027417">
    <property type="entry name" value="P-loop_NTPase"/>
</dbReference>
<protein>
    <recommendedName>
        <fullName evidence="2">RecF/RecN/SMC N-terminal domain-containing protein</fullName>
    </recommendedName>
</protein>
<dbReference type="EMBL" id="BART01001611">
    <property type="protein sequence ID" value="GAG71601.1"/>
    <property type="molecule type" value="Genomic_DNA"/>
</dbReference>
<gene>
    <name evidence="1" type="ORF">S01H4_05523</name>
</gene>
<dbReference type="Gene3D" id="3.40.50.300">
    <property type="entry name" value="P-loop containing nucleotide triphosphate hydrolases"/>
    <property type="match status" value="1"/>
</dbReference>
<evidence type="ECO:0008006" key="2">
    <source>
        <dbReference type="Google" id="ProtNLM"/>
    </source>
</evidence>
<accession>X1BHS2</accession>
<name>X1BHS2_9ZZZZ</name>